<feature type="chain" id="PRO_5034442007" description="Hemocyanin middle domain-containing protein" evidence="1">
    <location>
        <begin position="28"/>
        <end position="267"/>
    </location>
</feature>
<proteinExistence type="predicted"/>
<evidence type="ECO:0000313" key="4">
    <source>
        <dbReference type="Proteomes" id="UP000608923"/>
    </source>
</evidence>
<feature type="domain" description="Hemocyanin middle" evidence="2">
    <location>
        <begin position="77"/>
        <end position="145"/>
    </location>
</feature>
<dbReference type="InterPro" id="IPR000896">
    <property type="entry name" value="Hemocyanin/hexamerin_mid_dom"/>
</dbReference>
<dbReference type="EMBL" id="BMZN01000001">
    <property type="protein sequence ID" value="GHC40239.1"/>
    <property type="molecule type" value="Genomic_DNA"/>
</dbReference>
<keyword evidence="1" id="KW-0732">Signal</keyword>
<evidence type="ECO:0000313" key="3">
    <source>
        <dbReference type="EMBL" id="GHC40239.1"/>
    </source>
</evidence>
<dbReference type="RefSeq" id="WP_189391190.1">
    <property type="nucleotide sequence ID" value="NZ_BMZN01000001.1"/>
</dbReference>
<dbReference type="Pfam" id="PF00372">
    <property type="entry name" value="Hemocyanin_M"/>
    <property type="match status" value="1"/>
</dbReference>
<organism evidence="3 4">
    <name type="scientific">Alcaligenes pakistanensis</name>
    <dbReference type="NCBI Taxonomy" id="1482717"/>
    <lineage>
        <taxon>Bacteria</taxon>
        <taxon>Pseudomonadati</taxon>
        <taxon>Pseudomonadota</taxon>
        <taxon>Betaproteobacteria</taxon>
        <taxon>Burkholderiales</taxon>
        <taxon>Alcaligenaceae</taxon>
        <taxon>Alcaligenes</taxon>
    </lineage>
</organism>
<evidence type="ECO:0000259" key="2">
    <source>
        <dbReference type="Pfam" id="PF00372"/>
    </source>
</evidence>
<reference evidence="4" key="1">
    <citation type="journal article" date="2019" name="Int. J. Syst. Evol. Microbiol.">
        <title>The Global Catalogue of Microorganisms (GCM) 10K type strain sequencing project: providing services to taxonomists for standard genome sequencing and annotation.</title>
        <authorList>
            <consortium name="The Broad Institute Genomics Platform"/>
            <consortium name="The Broad Institute Genome Sequencing Center for Infectious Disease"/>
            <person name="Wu L."/>
            <person name="Ma J."/>
        </authorList>
    </citation>
    <scope>NUCLEOTIDE SEQUENCE [LARGE SCALE GENOMIC DNA]</scope>
    <source>
        <strain evidence="4">KCTC 42083</strain>
    </source>
</reference>
<accession>A0A8H9IKG3</accession>
<comment type="caution">
    <text evidence="3">The sequence shown here is derived from an EMBL/GenBank/DDBJ whole genome shotgun (WGS) entry which is preliminary data.</text>
</comment>
<protein>
    <recommendedName>
        <fullName evidence="2">Hemocyanin middle domain-containing protein</fullName>
    </recommendedName>
</protein>
<dbReference type="InterPro" id="IPR008922">
    <property type="entry name" value="Di-copper_centre_dom_sf"/>
</dbReference>
<dbReference type="Proteomes" id="UP000608923">
    <property type="component" value="Unassembled WGS sequence"/>
</dbReference>
<gene>
    <name evidence="3" type="ORF">GCM10010096_08340</name>
</gene>
<dbReference type="AlphaFoldDB" id="A0A8H9IKG3"/>
<name>A0A8H9IKG3_9BURK</name>
<keyword evidence="4" id="KW-1185">Reference proteome</keyword>
<feature type="signal peptide" evidence="1">
    <location>
        <begin position="1"/>
        <end position="27"/>
    </location>
</feature>
<evidence type="ECO:0000256" key="1">
    <source>
        <dbReference type="SAM" id="SignalP"/>
    </source>
</evidence>
<dbReference type="SUPFAM" id="SSF48056">
    <property type="entry name" value="Di-copper centre-containing domain"/>
    <property type="match status" value="1"/>
</dbReference>
<dbReference type="Gene3D" id="1.10.1280.10">
    <property type="entry name" value="Di-copper center containing domain from catechol oxidase"/>
    <property type="match status" value="1"/>
</dbReference>
<sequence length="267" mass="27441">MTTNPRKHFASGGIVLFSLLGPMLATSAQSEGIGMDHMPTSAILNTAQSVTAAALVTSSPSPAETTLRNLDATINNVLPTRPPYFHLEQPVFIEALEEITVYEARIKEALDKGYVVSSMGEKITLLIPESIDALGRVVEQSNLPPQLRQTSTALLNSVGNTIGSAGAVLYDDPAQPYPLSSALSHATGGLAAATGTLFQGNNPLQSLHGSPTGGGLIGNESATGLLAPAANPVSGLNNSLPTDTSTKQSLLAPVTGLVSGLLNGPPR</sequence>